<evidence type="ECO:0000256" key="1">
    <source>
        <dbReference type="SAM" id="Phobius"/>
    </source>
</evidence>
<comment type="caution">
    <text evidence="2">The sequence shown here is derived from an EMBL/GenBank/DDBJ whole genome shotgun (WGS) entry which is preliminary data.</text>
</comment>
<keyword evidence="1" id="KW-0472">Membrane</keyword>
<dbReference type="Proteomes" id="UP000580250">
    <property type="component" value="Unassembled WGS sequence"/>
</dbReference>
<evidence type="ECO:0000313" key="3">
    <source>
        <dbReference type="Proteomes" id="UP000580250"/>
    </source>
</evidence>
<protein>
    <submittedName>
        <fullName evidence="2">Uncharacterized protein</fullName>
    </submittedName>
</protein>
<sequence>MLGMSKREKREGESRYPNPLYQLISLLCFCAWMSLLAPLPFSVTFKLFKKSLWKKKFNFEILFLFL</sequence>
<feature type="transmembrane region" description="Helical" evidence="1">
    <location>
        <begin position="20"/>
        <end position="48"/>
    </location>
</feature>
<proteinExistence type="predicted"/>
<evidence type="ECO:0000313" key="2">
    <source>
        <dbReference type="EMBL" id="CAD2192767.1"/>
    </source>
</evidence>
<dbReference type="AlphaFoldDB" id="A0A6V7X1A2"/>
<keyword evidence="1" id="KW-0812">Transmembrane</keyword>
<reference evidence="2 3" key="1">
    <citation type="submission" date="2020-08" db="EMBL/GenBank/DDBJ databases">
        <authorList>
            <person name="Koutsovoulos G."/>
            <person name="Danchin GJ E."/>
        </authorList>
    </citation>
    <scope>NUCLEOTIDE SEQUENCE [LARGE SCALE GENOMIC DNA]</scope>
</reference>
<gene>
    <name evidence="2" type="ORF">MENT_LOCUS45682</name>
</gene>
<keyword evidence="1" id="KW-1133">Transmembrane helix</keyword>
<organism evidence="2 3">
    <name type="scientific">Meloidogyne enterolobii</name>
    <name type="common">Root-knot nematode worm</name>
    <name type="synonym">Meloidogyne mayaguensis</name>
    <dbReference type="NCBI Taxonomy" id="390850"/>
    <lineage>
        <taxon>Eukaryota</taxon>
        <taxon>Metazoa</taxon>
        <taxon>Ecdysozoa</taxon>
        <taxon>Nematoda</taxon>
        <taxon>Chromadorea</taxon>
        <taxon>Rhabditida</taxon>
        <taxon>Tylenchina</taxon>
        <taxon>Tylenchomorpha</taxon>
        <taxon>Tylenchoidea</taxon>
        <taxon>Meloidogynidae</taxon>
        <taxon>Meloidogyninae</taxon>
        <taxon>Meloidogyne</taxon>
    </lineage>
</organism>
<accession>A0A6V7X1A2</accession>
<name>A0A6V7X1A2_MELEN</name>
<dbReference type="EMBL" id="CAJEWN010000975">
    <property type="protein sequence ID" value="CAD2192767.1"/>
    <property type="molecule type" value="Genomic_DNA"/>
</dbReference>